<evidence type="ECO:0000313" key="2">
    <source>
        <dbReference type="EMBL" id="MBB4931737.1"/>
    </source>
</evidence>
<sequence length="573" mass="62948">MHNEQRGAAERLLTVVLNSGAHLWHNRPGVQRDGQWFPATQHQQGERVRPGLFVPAATALYANLLEIYELDAELMARFASYVLTETEWRDGKVCCAALMMVQPRSGEPVREDDGTVAFYDDDYRAVGEAMILRYEQGSTRMMTPKAVLRVAQLLEVPEVADLNRVAGFADPAGRKPALGRWPKAARQWLAYRERNMPLLEGLVASGYKETIKRIARKCGYRPQSRRFYEVLGWPQKQAASGHRRIGLEGLELRRQERFDGLDEAAICERIVTEKLSFTEASGRLPAGMGLTPAIMAALLPSLSDREMRMLTPTLESLGLLADSEVRQRWQAAVAAATDQRALNIARNVQNREVRQELEEAADNAARAAVSEASADGLEVMFLIDKSGSMEAAVEQSKEALARILAGFPLDRLHIATFDTTGRVLRPKAASRVGVQHMLADVKAGGGTTHASALGALHQSGVRIANDHRLVVIVVGDESGEPGSALAYHFETLGYRPAAMAMIVNVAWYRGSTVRDAAASLQVPFSEVDVAQFDDPYQVTRVLTALLEAPVLPSSATPGWLERVLATPLLEKPL</sequence>
<dbReference type="EMBL" id="JACHJT010000001">
    <property type="protein sequence ID" value="MBB4931737.1"/>
    <property type="molecule type" value="Genomic_DNA"/>
</dbReference>
<dbReference type="Gene3D" id="3.40.50.410">
    <property type="entry name" value="von Willebrand factor, type A domain"/>
    <property type="match status" value="1"/>
</dbReference>
<protein>
    <recommendedName>
        <fullName evidence="1">VWFA domain-containing protein</fullName>
    </recommendedName>
</protein>
<dbReference type="Proteomes" id="UP000523007">
    <property type="component" value="Unassembled WGS sequence"/>
</dbReference>
<accession>A0A7W7W281</accession>
<dbReference type="Pfam" id="PF13519">
    <property type="entry name" value="VWA_2"/>
    <property type="match status" value="1"/>
</dbReference>
<dbReference type="RefSeq" id="WP_184578364.1">
    <property type="nucleotide sequence ID" value="NZ_JACHJT010000001.1"/>
</dbReference>
<dbReference type="AlphaFoldDB" id="A0A7W7W281"/>
<dbReference type="SUPFAM" id="SSF53300">
    <property type="entry name" value="vWA-like"/>
    <property type="match status" value="1"/>
</dbReference>
<keyword evidence="3" id="KW-1185">Reference proteome</keyword>
<evidence type="ECO:0000313" key="3">
    <source>
        <dbReference type="Proteomes" id="UP000523007"/>
    </source>
</evidence>
<feature type="domain" description="VWFA" evidence="1">
    <location>
        <begin position="379"/>
        <end position="476"/>
    </location>
</feature>
<comment type="caution">
    <text evidence="2">The sequence shown here is derived from an EMBL/GenBank/DDBJ whole genome shotgun (WGS) entry which is preliminary data.</text>
</comment>
<reference evidence="2 3" key="1">
    <citation type="submission" date="2020-08" db="EMBL/GenBank/DDBJ databases">
        <title>Sequencing the genomes of 1000 actinobacteria strains.</title>
        <authorList>
            <person name="Klenk H.-P."/>
        </authorList>
    </citation>
    <scope>NUCLEOTIDE SEQUENCE [LARGE SCALE GENOMIC DNA]</scope>
    <source>
        <strain evidence="2 3">DSM 102030</strain>
    </source>
</reference>
<evidence type="ECO:0000259" key="1">
    <source>
        <dbReference type="Pfam" id="PF13519"/>
    </source>
</evidence>
<dbReference type="InterPro" id="IPR036465">
    <property type="entry name" value="vWFA_dom_sf"/>
</dbReference>
<proteinExistence type="predicted"/>
<dbReference type="InterPro" id="IPR002035">
    <property type="entry name" value="VWF_A"/>
</dbReference>
<gene>
    <name evidence="2" type="ORF">F4561_002557</name>
</gene>
<name>A0A7W7W281_9ACTN</name>
<organism evidence="2 3">
    <name type="scientific">Lipingzhangella halophila</name>
    <dbReference type="NCBI Taxonomy" id="1783352"/>
    <lineage>
        <taxon>Bacteria</taxon>
        <taxon>Bacillati</taxon>
        <taxon>Actinomycetota</taxon>
        <taxon>Actinomycetes</taxon>
        <taxon>Streptosporangiales</taxon>
        <taxon>Nocardiopsidaceae</taxon>
        <taxon>Lipingzhangella</taxon>
    </lineage>
</organism>